<reference evidence="10 11" key="1">
    <citation type="journal article" date="2018" name="Front. Plant Sci.">
        <title>Red Clover (Trifolium pratense) and Zigzag Clover (T. medium) - A Picture of Genomic Similarities and Differences.</title>
        <authorList>
            <person name="Dluhosova J."/>
            <person name="Istvanek J."/>
            <person name="Nedelnik J."/>
            <person name="Repkova J."/>
        </authorList>
    </citation>
    <scope>NUCLEOTIDE SEQUENCE [LARGE SCALE GENOMIC DNA]</scope>
    <source>
        <strain evidence="11">cv. 10/8</strain>
        <tissue evidence="10">Leaf</tissue>
    </source>
</reference>
<accession>A0A392NU78</accession>
<dbReference type="GO" id="GO:0035673">
    <property type="term" value="F:oligopeptide transmembrane transporter activity"/>
    <property type="evidence" value="ECO:0007669"/>
    <property type="project" value="InterPro"/>
</dbReference>
<dbReference type="NCBIfam" id="TIGR00728">
    <property type="entry name" value="OPT_sfam"/>
    <property type="match status" value="1"/>
</dbReference>
<comment type="subcellular location">
    <subcellularLocation>
        <location evidence="1">Membrane</location>
        <topology evidence="1">Multi-pass membrane protein</topology>
    </subcellularLocation>
</comment>
<keyword evidence="4 9" id="KW-0812">Transmembrane</keyword>
<keyword evidence="6" id="KW-0653">Protein transport</keyword>
<dbReference type="InterPro" id="IPR004648">
    <property type="entry name" value="Oligpept_transpt"/>
</dbReference>
<protein>
    <submittedName>
        <fullName evidence="10">Oligopeptide transporter OPT family protein</fullName>
    </submittedName>
</protein>
<comment type="similarity">
    <text evidence="2">Belongs to the oligopeptide OPT transporter (TC 2.A.67.1) family.</text>
</comment>
<feature type="transmembrane region" description="Helical" evidence="9">
    <location>
        <begin position="58"/>
        <end position="79"/>
    </location>
</feature>
<evidence type="ECO:0000313" key="10">
    <source>
        <dbReference type="EMBL" id="MCI02656.1"/>
    </source>
</evidence>
<evidence type="ECO:0000256" key="5">
    <source>
        <dbReference type="ARBA" id="ARBA00022856"/>
    </source>
</evidence>
<evidence type="ECO:0000256" key="2">
    <source>
        <dbReference type="ARBA" id="ARBA00005484"/>
    </source>
</evidence>
<dbReference type="GO" id="GO:0016020">
    <property type="term" value="C:membrane"/>
    <property type="evidence" value="ECO:0007669"/>
    <property type="project" value="UniProtKB-SubCell"/>
</dbReference>
<evidence type="ECO:0000313" key="11">
    <source>
        <dbReference type="Proteomes" id="UP000265520"/>
    </source>
</evidence>
<dbReference type="AlphaFoldDB" id="A0A392NU78"/>
<dbReference type="PANTHER" id="PTHR22601">
    <property type="entry name" value="ISP4 LIKE PROTEIN"/>
    <property type="match status" value="1"/>
</dbReference>
<keyword evidence="11" id="KW-1185">Reference proteome</keyword>
<evidence type="ECO:0000256" key="4">
    <source>
        <dbReference type="ARBA" id="ARBA00022692"/>
    </source>
</evidence>
<sequence length="199" mass="22322">MWRKTKATLKEQAGDVHTRIMKKNYEQVPEWWFISILVLITILALICCEGFGKQLQLPWWGVLLSLTIALVFTLPVGVIQATTNQQAGLNVITELIIGYIYPGKPLANVAFKTYGYISMSQALGFLQDFKLGHYMKIPPKSMFIVQLVGTLVASSVYFSTAWWLLTTIPNICDPSKLPEGSPWTCPGDDVFYNASIIWG</sequence>
<evidence type="ECO:0000256" key="9">
    <source>
        <dbReference type="SAM" id="Phobius"/>
    </source>
</evidence>
<name>A0A392NU78_9FABA</name>
<evidence type="ECO:0000256" key="6">
    <source>
        <dbReference type="ARBA" id="ARBA00022927"/>
    </source>
</evidence>
<dbReference type="InterPro" id="IPR004813">
    <property type="entry name" value="OPT"/>
</dbReference>
<evidence type="ECO:0000256" key="1">
    <source>
        <dbReference type="ARBA" id="ARBA00004141"/>
    </source>
</evidence>
<dbReference type="Proteomes" id="UP000265520">
    <property type="component" value="Unassembled WGS sequence"/>
</dbReference>
<keyword evidence="5" id="KW-0571">Peptide transport</keyword>
<evidence type="ECO:0000256" key="3">
    <source>
        <dbReference type="ARBA" id="ARBA00022448"/>
    </source>
</evidence>
<evidence type="ECO:0000256" key="7">
    <source>
        <dbReference type="ARBA" id="ARBA00022989"/>
    </source>
</evidence>
<feature type="transmembrane region" description="Helical" evidence="9">
    <location>
        <begin position="143"/>
        <end position="165"/>
    </location>
</feature>
<keyword evidence="8 9" id="KW-0472">Membrane</keyword>
<dbReference type="EMBL" id="LXQA010049794">
    <property type="protein sequence ID" value="MCI02656.1"/>
    <property type="molecule type" value="Genomic_DNA"/>
</dbReference>
<comment type="caution">
    <text evidence="10">The sequence shown here is derived from an EMBL/GenBank/DDBJ whole genome shotgun (WGS) entry which is preliminary data.</text>
</comment>
<organism evidence="10 11">
    <name type="scientific">Trifolium medium</name>
    <dbReference type="NCBI Taxonomy" id="97028"/>
    <lineage>
        <taxon>Eukaryota</taxon>
        <taxon>Viridiplantae</taxon>
        <taxon>Streptophyta</taxon>
        <taxon>Embryophyta</taxon>
        <taxon>Tracheophyta</taxon>
        <taxon>Spermatophyta</taxon>
        <taxon>Magnoliopsida</taxon>
        <taxon>eudicotyledons</taxon>
        <taxon>Gunneridae</taxon>
        <taxon>Pentapetalae</taxon>
        <taxon>rosids</taxon>
        <taxon>fabids</taxon>
        <taxon>Fabales</taxon>
        <taxon>Fabaceae</taxon>
        <taxon>Papilionoideae</taxon>
        <taxon>50 kb inversion clade</taxon>
        <taxon>NPAAA clade</taxon>
        <taxon>Hologalegina</taxon>
        <taxon>IRL clade</taxon>
        <taxon>Trifolieae</taxon>
        <taxon>Trifolium</taxon>
    </lineage>
</organism>
<keyword evidence="3" id="KW-0813">Transport</keyword>
<dbReference type="GO" id="GO:0015031">
    <property type="term" value="P:protein transport"/>
    <property type="evidence" value="ECO:0007669"/>
    <property type="project" value="UniProtKB-KW"/>
</dbReference>
<proteinExistence type="inferred from homology"/>
<feature type="transmembrane region" description="Helical" evidence="9">
    <location>
        <begin position="31"/>
        <end position="52"/>
    </location>
</feature>
<evidence type="ECO:0000256" key="8">
    <source>
        <dbReference type="ARBA" id="ARBA00023136"/>
    </source>
</evidence>
<feature type="non-terminal residue" evidence="10">
    <location>
        <position position="199"/>
    </location>
</feature>
<dbReference type="Pfam" id="PF03169">
    <property type="entry name" value="OPT"/>
    <property type="match status" value="1"/>
</dbReference>
<keyword evidence="7 9" id="KW-1133">Transmembrane helix</keyword>